<evidence type="ECO:0000256" key="4">
    <source>
        <dbReference type="ARBA" id="ARBA00022723"/>
    </source>
</evidence>
<keyword evidence="7" id="KW-0503">Monooxygenase</keyword>
<dbReference type="InterPro" id="IPR050196">
    <property type="entry name" value="Cytochrome_P450_Monoox"/>
</dbReference>
<dbReference type="SUPFAM" id="SSF48264">
    <property type="entry name" value="Cytochrome P450"/>
    <property type="match status" value="1"/>
</dbReference>
<evidence type="ECO:0000256" key="7">
    <source>
        <dbReference type="ARBA" id="ARBA00023033"/>
    </source>
</evidence>
<dbReference type="Gene3D" id="1.10.630.10">
    <property type="entry name" value="Cytochrome P450"/>
    <property type="match status" value="1"/>
</dbReference>
<comment type="cofactor">
    <cofactor evidence="1">
        <name>heme</name>
        <dbReference type="ChEBI" id="CHEBI:30413"/>
    </cofactor>
</comment>
<dbReference type="PANTHER" id="PTHR24291">
    <property type="entry name" value="CYTOCHROME P450 FAMILY 4"/>
    <property type="match status" value="1"/>
</dbReference>
<evidence type="ECO:0000313" key="9">
    <source>
        <dbReference type="Proteomes" id="UP000078200"/>
    </source>
</evidence>
<dbReference type="InterPro" id="IPR001128">
    <property type="entry name" value="Cyt_P450"/>
</dbReference>
<evidence type="ECO:0000256" key="5">
    <source>
        <dbReference type="ARBA" id="ARBA00023002"/>
    </source>
</evidence>
<keyword evidence="6" id="KW-0408">Iron</keyword>
<evidence type="ECO:0008006" key="10">
    <source>
        <dbReference type="Google" id="ProtNLM"/>
    </source>
</evidence>
<organism evidence="8 9">
    <name type="scientific">Glossina austeni</name>
    <name type="common">Savannah tsetse fly</name>
    <dbReference type="NCBI Taxonomy" id="7395"/>
    <lineage>
        <taxon>Eukaryota</taxon>
        <taxon>Metazoa</taxon>
        <taxon>Ecdysozoa</taxon>
        <taxon>Arthropoda</taxon>
        <taxon>Hexapoda</taxon>
        <taxon>Insecta</taxon>
        <taxon>Pterygota</taxon>
        <taxon>Neoptera</taxon>
        <taxon>Endopterygota</taxon>
        <taxon>Diptera</taxon>
        <taxon>Brachycera</taxon>
        <taxon>Muscomorpha</taxon>
        <taxon>Hippoboscoidea</taxon>
        <taxon>Glossinidae</taxon>
        <taxon>Glossina</taxon>
    </lineage>
</organism>
<dbReference type="STRING" id="7395.A0A1A9VSS6"/>
<dbReference type="GO" id="GO:0016705">
    <property type="term" value="F:oxidoreductase activity, acting on paired donors, with incorporation or reduction of molecular oxygen"/>
    <property type="evidence" value="ECO:0007669"/>
    <property type="project" value="InterPro"/>
</dbReference>
<evidence type="ECO:0000256" key="6">
    <source>
        <dbReference type="ARBA" id="ARBA00023004"/>
    </source>
</evidence>
<keyword evidence="4" id="KW-0479">Metal-binding</keyword>
<evidence type="ECO:0000256" key="2">
    <source>
        <dbReference type="ARBA" id="ARBA00010617"/>
    </source>
</evidence>
<dbReference type="GO" id="GO:0005506">
    <property type="term" value="F:iron ion binding"/>
    <property type="evidence" value="ECO:0007669"/>
    <property type="project" value="InterPro"/>
</dbReference>
<sequence>MTEGVSRIPFIGSFLILDTMHPDNFHIRWPQFVQRYGKIFYSRIIGQTVVVTVDHRLADALLSSRQNLSKHFVYHFLKDWLGSGLLLSSGQWTWQQMRKIITPTFHFQILEQFIEIFDRQADTIINALNKFSDGQQYVNI</sequence>
<keyword evidence="9" id="KW-1185">Reference proteome</keyword>
<dbReference type="GO" id="GO:0020037">
    <property type="term" value="F:heme binding"/>
    <property type="evidence" value="ECO:0007669"/>
    <property type="project" value="InterPro"/>
</dbReference>
<dbReference type="EnsemblMetazoa" id="GAUT046241-RA">
    <property type="protein sequence ID" value="GAUT046241-PA"/>
    <property type="gene ID" value="GAUT046241"/>
</dbReference>
<evidence type="ECO:0000256" key="1">
    <source>
        <dbReference type="ARBA" id="ARBA00001971"/>
    </source>
</evidence>
<keyword evidence="5" id="KW-0560">Oxidoreductase</keyword>
<dbReference type="AlphaFoldDB" id="A0A1A9VSS6"/>
<dbReference type="PANTHER" id="PTHR24291:SF187">
    <property type="entry name" value="CYTOCHROME P450 4AE1-RELATED"/>
    <property type="match status" value="1"/>
</dbReference>
<protein>
    <recommendedName>
        <fullName evidence="10">Cytochrome P450</fullName>
    </recommendedName>
</protein>
<keyword evidence="3" id="KW-0349">Heme</keyword>
<dbReference type="GO" id="GO:0004497">
    <property type="term" value="F:monooxygenase activity"/>
    <property type="evidence" value="ECO:0007669"/>
    <property type="project" value="UniProtKB-KW"/>
</dbReference>
<comment type="similarity">
    <text evidence="2">Belongs to the cytochrome P450 family.</text>
</comment>
<accession>A0A1A9VSS6</accession>
<dbReference type="Proteomes" id="UP000078200">
    <property type="component" value="Unassembled WGS sequence"/>
</dbReference>
<name>A0A1A9VSS6_GLOAU</name>
<reference evidence="8" key="1">
    <citation type="submission" date="2020-05" db="UniProtKB">
        <authorList>
            <consortium name="EnsemblMetazoa"/>
        </authorList>
    </citation>
    <scope>IDENTIFICATION</scope>
    <source>
        <strain evidence="8">TTRI</strain>
    </source>
</reference>
<proteinExistence type="inferred from homology"/>
<evidence type="ECO:0000313" key="8">
    <source>
        <dbReference type="EnsemblMetazoa" id="GAUT046241-PA"/>
    </source>
</evidence>
<evidence type="ECO:0000256" key="3">
    <source>
        <dbReference type="ARBA" id="ARBA00022617"/>
    </source>
</evidence>
<dbReference type="Pfam" id="PF00067">
    <property type="entry name" value="p450"/>
    <property type="match status" value="1"/>
</dbReference>
<dbReference type="VEuPathDB" id="VectorBase:GAUT046241"/>
<dbReference type="InterPro" id="IPR036396">
    <property type="entry name" value="Cyt_P450_sf"/>
</dbReference>